<protein>
    <recommendedName>
        <fullName evidence="3">thymidine phosphorylase</fullName>
        <ecNumber evidence="3">2.4.2.4</ecNumber>
    </recommendedName>
</protein>
<dbReference type="EC" id="2.4.2.4" evidence="3"/>
<dbReference type="Gene3D" id="3.40.1030.10">
    <property type="entry name" value="Nucleoside phosphorylase/phosphoribosyltransferase catalytic domain"/>
    <property type="match status" value="1"/>
</dbReference>
<proteinExistence type="inferred from homology"/>
<dbReference type="NCBIfam" id="NF004490">
    <property type="entry name" value="PRK05820.1"/>
    <property type="match status" value="1"/>
</dbReference>
<dbReference type="GO" id="GO:0006213">
    <property type="term" value="P:pyrimidine nucleoside metabolic process"/>
    <property type="evidence" value="ECO:0007669"/>
    <property type="project" value="InterPro"/>
</dbReference>
<dbReference type="SUPFAM" id="SSF52418">
    <property type="entry name" value="Nucleoside phosphorylase/phosphoribosyltransferase catalytic domain"/>
    <property type="match status" value="1"/>
</dbReference>
<keyword evidence="4 9" id="KW-0328">Glycosyltransferase</keyword>
<sequence length="425" mass="47356">MPINDILKIISTKRDKLALSKDDIAFFVRSVKDRLVDDSQIAAFLMACFINGLSNEEVLYLTQELANSGHVLSWKGSMSVDKHSTGGVGDKTTIALLPVLSAYGFLVPKMAGRRLGYTGGTIEKIELIPGYNVKLSMSDFVKQVEKIGIGLISQTDEIAPVEGIFYRIRNHTSTVESSQLILSSIASKKLAVGSNFIIFDIKSGEGSLFSDFNASKAFAEDICAIMKKFNKKVSYIISDMNQPLAKCVGNRLELWEALSFLHNRKPSSLDNLIYNIFANSYKAYHNLFDEDKISKIYQNLFNEDKVVPKAIEWIKNQGGDPKYVEKPDRLLDGLEKTEILSIKSGYVQSMNVKKIGWLGHYLSDNLDGGMSIMVSIGDKVEKGDVLAYVYGRENLCSKDFDLISLINIKDVACPKRKLILDSRIL</sequence>
<keyword evidence="5 9" id="KW-0808">Transferase</keyword>
<dbReference type="SUPFAM" id="SSF54680">
    <property type="entry name" value="Pyrimidine nucleoside phosphorylase C-terminal domain"/>
    <property type="match status" value="1"/>
</dbReference>
<dbReference type="PANTHER" id="PTHR10515">
    <property type="entry name" value="THYMIDINE PHOSPHORYLASE"/>
    <property type="match status" value="1"/>
</dbReference>
<evidence type="ECO:0000256" key="1">
    <source>
        <dbReference type="ARBA" id="ARBA00006915"/>
    </source>
</evidence>
<dbReference type="GO" id="GO:0005829">
    <property type="term" value="C:cytosol"/>
    <property type="evidence" value="ECO:0007669"/>
    <property type="project" value="TreeGrafter"/>
</dbReference>
<evidence type="ECO:0000259" key="8">
    <source>
        <dbReference type="Pfam" id="PF02885"/>
    </source>
</evidence>
<dbReference type="FunFam" id="3.40.1030.10:FF:000003">
    <property type="entry name" value="Pyrimidine-nucleoside phosphorylase"/>
    <property type="match status" value="1"/>
</dbReference>
<comment type="subunit">
    <text evidence="2">Homodimer.</text>
</comment>
<dbReference type="InterPro" id="IPR035902">
    <property type="entry name" value="Nuc_phospho_transferase"/>
</dbReference>
<dbReference type="Gene3D" id="3.90.1170.30">
    <property type="entry name" value="Pyrimidine nucleoside phosphorylase-like, C-terminal domain"/>
    <property type="match status" value="1"/>
</dbReference>
<accession>A0A7C5P9V3</accession>
<comment type="caution">
    <text evidence="9">The sequence shown here is derived from an EMBL/GenBank/DDBJ whole genome shotgun (WGS) entry which is preliminary data.</text>
</comment>
<dbReference type="GO" id="GO:0004645">
    <property type="term" value="F:1,4-alpha-oligoglucan phosphorylase activity"/>
    <property type="evidence" value="ECO:0007669"/>
    <property type="project" value="InterPro"/>
</dbReference>
<comment type="catalytic activity">
    <reaction evidence="6">
        <text>thymidine + phosphate = 2-deoxy-alpha-D-ribose 1-phosphate + thymine</text>
        <dbReference type="Rhea" id="RHEA:16037"/>
        <dbReference type="ChEBI" id="CHEBI:17748"/>
        <dbReference type="ChEBI" id="CHEBI:17821"/>
        <dbReference type="ChEBI" id="CHEBI:43474"/>
        <dbReference type="ChEBI" id="CHEBI:57259"/>
        <dbReference type="EC" id="2.4.2.4"/>
    </reaction>
</comment>
<dbReference type="PANTHER" id="PTHR10515:SF0">
    <property type="entry name" value="THYMIDINE PHOSPHORYLASE"/>
    <property type="match status" value="1"/>
</dbReference>
<organism evidence="9">
    <name type="scientific">Thermodesulfobium narugense</name>
    <dbReference type="NCBI Taxonomy" id="184064"/>
    <lineage>
        <taxon>Bacteria</taxon>
        <taxon>Pseudomonadati</taxon>
        <taxon>Thermodesulfobiota</taxon>
        <taxon>Thermodesulfobiia</taxon>
        <taxon>Thermodesulfobiales</taxon>
        <taxon>Thermodesulfobiaceae</taxon>
        <taxon>Thermodesulfobium</taxon>
    </lineage>
</organism>
<dbReference type="EMBL" id="DRUY01000079">
    <property type="protein sequence ID" value="HHI65366.1"/>
    <property type="molecule type" value="Genomic_DNA"/>
</dbReference>
<evidence type="ECO:0000256" key="2">
    <source>
        <dbReference type="ARBA" id="ARBA00011738"/>
    </source>
</evidence>
<dbReference type="InterPro" id="IPR000053">
    <property type="entry name" value="Thymidine/pyrmidine_PPase"/>
</dbReference>
<dbReference type="InterPro" id="IPR036320">
    <property type="entry name" value="Glycosyl_Trfase_fam3_N_dom_sf"/>
</dbReference>
<feature type="domain" description="Glycosyl transferase family 3 N-terminal" evidence="8">
    <location>
        <begin position="8"/>
        <end position="69"/>
    </location>
</feature>
<evidence type="ECO:0000256" key="3">
    <source>
        <dbReference type="ARBA" id="ARBA00011892"/>
    </source>
</evidence>
<comment type="similarity">
    <text evidence="1">Belongs to the thymidine/pyrimidine-nucleoside phosphorylase family.</text>
</comment>
<dbReference type="InterPro" id="IPR000312">
    <property type="entry name" value="Glycosyl_Trfase_fam3"/>
</dbReference>
<dbReference type="InterPro" id="IPR017459">
    <property type="entry name" value="Glycosyl_Trfase_fam3_N_dom"/>
</dbReference>
<dbReference type="AlphaFoldDB" id="A0A7C5P9V3"/>
<dbReference type="InterPro" id="IPR036566">
    <property type="entry name" value="PYNP-like_C_sf"/>
</dbReference>
<name>A0A7C5P9V3_9BACT</name>
<dbReference type="GO" id="GO:0009032">
    <property type="term" value="F:thymidine phosphorylase activity"/>
    <property type="evidence" value="ECO:0007669"/>
    <property type="project" value="UniProtKB-EC"/>
</dbReference>
<dbReference type="Pfam" id="PF02885">
    <property type="entry name" value="Glycos_trans_3N"/>
    <property type="match status" value="1"/>
</dbReference>
<reference evidence="9" key="1">
    <citation type="journal article" date="2020" name="mSystems">
        <title>Genome- and Community-Level Interaction Insights into Carbon Utilization and Element Cycling Functions of Hydrothermarchaeota in Hydrothermal Sediment.</title>
        <authorList>
            <person name="Zhou Z."/>
            <person name="Liu Y."/>
            <person name="Xu W."/>
            <person name="Pan J."/>
            <person name="Luo Z.H."/>
            <person name="Li M."/>
        </authorList>
    </citation>
    <scope>NUCLEOTIDE SEQUENCE [LARGE SCALE GENOMIC DNA]</scope>
    <source>
        <strain evidence="9">SpSt-1019</strain>
    </source>
</reference>
<dbReference type="Gene3D" id="1.20.970.10">
    <property type="entry name" value="Transferase, Pyrimidine Nucleoside Phosphorylase, Chain C"/>
    <property type="match status" value="1"/>
</dbReference>
<evidence type="ECO:0000259" key="7">
    <source>
        <dbReference type="Pfam" id="PF00591"/>
    </source>
</evidence>
<dbReference type="GO" id="GO:0006206">
    <property type="term" value="P:pyrimidine nucleobase metabolic process"/>
    <property type="evidence" value="ECO:0007669"/>
    <property type="project" value="InterPro"/>
</dbReference>
<feature type="domain" description="Glycosyl transferase family 3" evidence="7">
    <location>
        <begin position="79"/>
        <end position="263"/>
    </location>
</feature>
<dbReference type="SUPFAM" id="SSF47648">
    <property type="entry name" value="Nucleoside phosphorylase/phosphoribosyltransferase N-terminal domain"/>
    <property type="match status" value="1"/>
</dbReference>
<gene>
    <name evidence="9" type="ORF">ENL70_02305</name>
</gene>
<evidence type="ECO:0000313" key="9">
    <source>
        <dbReference type="EMBL" id="HHI65366.1"/>
    </source>
</evidence>
<evidence type="ECO:0000256" key="4">
    <source>
        <dbReference type="ARBA" id="ARBA00022676"/>
    </source>
</evidence>
<dbReference type="Pfam" id="PF00591">
    <property type="entry name" value="Glycos_transf_3"/>
    <property type="match status" value="1"/>
</dbReference>
<evidence type="ECO:0000256" key="5">
    <source>
        <dbReference type="ARBA" id="ARBA00022679"/>
    </source>
</evidence>
<evidence type="ECO:0000256" key="6">
    <source>
        <dbReference type="ARBA" id="ARBA00048550"/>
    </source>
</evidence>